<accession>A0A345XQR8</accession>
<feature type="domain" description="XdhC- CoxI" evidence="1">
    <location>
        <begin position="11"/>
        <end position="78"/>
    </location>
</feature>
<organism evidence="3 4">
    <name type="scientific">Streptomyces armeniacus</name>
    <dbReference type="NCBI Taxonomy" id="83291"/>
    <lineage>
        <taxon>Bacteria</taxon>
        <taxon>Bacillati</taxon>
        <taxon>Actinomycetota</taxon>
        <taxon>Actinomycetes</taxon>
        <taxon>Kitasatosporales</taxon>
        <taxon>Streptomycetaceae</taxon>
        <taxon>Streptomyces</taxon>
    </lineage>
</organism>
<dbReference type="RefSeq" id="WP_208879165.1">
    <property type="nucleotide sequence ID" value="NZ_CP031320.1"/>
</dbReference>
<evidence type="ECO:0000259" key="2">
    <source>
        <dbReference type="Pfam" id="PF13478"/>
    </source>
</evidence>
<evidence type="ECO:0000313" key="4">
    <source>
        <dbReference type="Proteomes" id="UP000254425"/>
    </source>
</evidence>
<dbReference type="InterPro" id="IPR052698">
    <property type="entry name" value="MoCofactor_Util/Proc"/>
</dbReference>
<gene>
    <name evidence="3" type="ORF">DVA86_16285</name>
</gene>
<dbReference type="KEGG" id="sarm:DVA86_16285"/>
<protein>
    <submittedName>
        <fullName evidence="3">XdhC/CoxI family protein</fullName>
    </submittedName>
</protein>
<evidence type="ECO:0000313" key="3">
    <source>
        <dbReference type="EMBL" id="AXK33984.1"/>
    </source>
</evidence>
<sequence>MLDIADELNRWVEQGRGFAVATVVAVGGSAPRPPGAALAVDSEGTAVGSVSGGCVEGAVYDLCVQALQDGETVRERFGYSDEDAFAVGLTCGGVVEVLVTPVAADGDASPSPSSDGNARAGGPGREVIAAALSAAAGPVGAGPVGAGAAAGRGEATALARVARGPAELLGRALLVRSDGSYEGDLGGHPELDRTVVHETRALLNAGRTGTFDLSEDGSHCGAALTVFVESSVPPPRMIVFGAIDFAAALVRVGNFLGYHVTVCDARTVFATRARFPDADDIVVDWPHRYLERTETDGRTVLCVLTHDAKFDVPLLERALRLPVAFVGAMGSRRTHEDRLARLREVGLTERELALLHSPIGLDLGARTPEETALSIAAEIVAVRQGGTGVSLSRTREPIHRDGGAVESYDAVA</sequence>
<dbReference type="InterPro" id="IPR003777">
    <property type="entry name" value="XdhC_CoxI"/>
</dbReference>
<dbReference type="PANTHER" id="PTHR30388:SF4">
    <property type="entry name" value="MOLYBDENUM COFACTOR INSERTION CHAPERONE PAOD"/>
    <property type="match status" value="1"/>
</dbReference>
<dbReference type="Pfam" id="PF02625">
    <property type="entry name" value="XdhC_CoxI"/>
    <property type="match status" value="2"/>
</dbReference>
<dbReference type="Proteomes" id="UP000254425">
    <property type="component" value="Chromosome"/>
</dbReference>
<keyword evidence="4" id="KW-1185">Reference proteome</keyword>
<dbReference type="PANTHER" id="PTHR30388">
    <property type="entry name" value="ALDEHYDE OXIDOREDUCTASE MOLYBDENUM COFACTOR ASSEMBLY PROTEIN"/>
    <property type="match status" value="1"/>
</dbReference>
<dbReference type="Pfam" id="PF13478">
    <property type="entry name" value="XdhC_C"/>
    <property type="match status" value="1"/>
</dbReference>
<feature type="domain" description="XdhC- CoxI" evidence="1">
    <location>
        <begin position="152"/>
        <end position="211"/>
    </location>
</feature>
<dbReference type="InterPro" id="IPR027051">
    <property type="entry name" value="XdhC_Rossmann_dom"/>
</dbReference>
<proteinExistence type="predicted"/>
<dbReference type="EMBL" id="CP031320">
    <property type="protein sequence ID" value="AXK33984.1"/>
    <property type="molecule type" value="Genomic_DNA"/>
</dbReference>
<dbReference type="AlphaFoldDB" id="A0A345XQR8"/>
<reference evidence="3 4" key="1">
    <citation type="submission" date="2018-07" db="EMBL/GenBank/DDBJ databases">
        <title>Draft genome of the type strain Streptomyces armeniacus ATCC 15676.</title>
        <authorList>
            <person name="Labana P."/>
            <person name="Gosse J.T."/>
            <person name="Boddy C.N."/>
        </authorList>
    </citation>
    <scope>NUCLEOTIDE SEQUENCE [LARGE SCALE GENOMIC DNA]</scope>
    <source>
        <strain evidence="3 4">ATCC 15676</strain>
    </source>
</reference>
<feature type="domain" description="XdhC Rossmann" evidence="2">
    <location>
        <begin position="237"/>
        <end position="379"/>
    </location>
</feature>
<dbReference type="Gene3D" id="3.40.50.720">
    <property type="entry name" value="NAD(P)-binding Rossmann-like Domain"/>
    <property type="match status" value="1"/>
</dbReference>
<evidence type="ECO:0000259" key="1">
    <source>
        <dbReference type="Pfam" id="PF02625"/>
    </source>
</evidence>
<name>A0A345XQR8_9ACTN</name>